<dbReference type="Proteomes" id="UP000266841">
    <property type="component" value="Unassembled WGS sequence"/>
</dbReference>
<dbReference type="EMBL" id="AGNL01018217">
    <property type="protein sequence ID" value="EJK63485.1"/>
    <property type="molecule type" value="Genomic_DNA"/>
</dbReference>
<gene>
    <name evidence="2" type="ORF">THAOC_15852</name>
</gene>
<proteinExistence type="predicted"/>
<evidence type="ECO:0000313" key="2">
    <source>
        <dbReference type="EMBL" id="EJK63485.1"/>
    </source>
</evidence>
<evidence type="ECO:0000313" key="3">
    <source>
        <dbReference type="Proteomes" id="UP000266841"/>
    </source>
</evidence>
<organism evidence="2 3">
    <name type="scientific">Thalassiosira oceanica</name>
    <name type="common">Marine diatom</name>
    <dbReference type="NCBI Taxonomy" id="159749"/>
    <lineage>
        <taxon>Eukaryota</taxon>
        <taxon>Sar</taxon>
        <taxon>Stramenopiles</taxon>
        <taxon>Ochrophyta</taxon>
        <taxon>Bacillariophyta</taxon>
        <taxon>Coscinodiscophyceae</taxon>
        <taxon>Thalassiosirophycidae</taxon>
        <taxon>Thalassiosirales</taxon>
        <taxon>Thalassiosiraceae</taxon>
        <taxon>Thalassiosira</taxon>
    </lineage>
</organism>
<dbReference type="AlphaFoldDB" id="K0SDL2"/>
<keyword evidence="3" id="KW-1185">Reference proteome</keyword>
<evidence type="ECO:0000256" key="1">
    <source>
        <dbReference type="SAM" id="MobiDB-lite"/>
    </source>
</evidence>
<accession>K0SDL2</accession>
<feature type="compositionally biased region" description="Basic and acidic residues" evidence="1">
    <location>
        <begin position="89"/>
        <end position="100"/>
    </location>
</feature>
<comment type="caution">
    <text evidence="2">The sequence shown here is derived from an EMBL/GenBank/DDBJ whole genome shotgun (WGS) entry which is preliminary data.</text>
</comment>
<protein>
    <submittedName>
        <fullName evidence="2">Uncharacterized protein</fullName>
    </submittedName>
</protein>
<reference evidence="2 3" key="1">
    <citation type="journal article" date="2012" name="Genome Biol.">
        <title>Genome and low-iron response of an oceanic diatom adapted to chronic iron limitation.</title>
        <authorList>
            <person name="Lommer M."/>
            <person name="Specht M."/>
            <person name="Roy A.S."/>
            <person name="Kraemer L."/>
            <person name="Andreson R."/>
            <person name="Gutowska M.A."/>
            <person name="Wolf J."/>
            <person name="Bergner S.V."/>
            <person name="Schilhabel M.B."/>
            <person name="Klostermeier U.C."/>
            <person name="Beiko R.G."/>
            <person name="Rosenstiel P."/>
            <person name="Hippler M."/>
            <person name="Laroche J."/>
        </authorList>
    </citation>
    <scope>NUCLEOTIDE SEQUENCE [LARGE SCALE GENOMIC DNA]</scope>
    <source>
        <strain evidence="2 3">CCMP1005</strain>
    </source>
</reference>
<feature type="region of interest" description="Disordered" evidence="1">
    <location>
        <begin position="46"/>
        <end position="100"/>
    </location>
</feature>
<sequence length="100" mass="10542">MGPKKPVEGESSIVCEADWLQNGDGILAAPSRPPPCRRAFVDAIPPRYGPSNGDRAALRAQSDLAWDKGEGRGHSSGSRRPLGAAEGLSKPKFDSDPSES</sequence>
<name>K0SDL2_THAOC</name>